<dbReference type="PROSITE" id="PS51444">
    <property type="entry name" value="FH2"/>
    <property type="match status" value="1"/>
</dbReference>
<feature type="compositionally biased region" description="Polar residues" evidence="2">
    <location>
        <begin position="43"/>
        <end position="87"/>
    </location>
</feature>
<name>A0A0N5A235_PARTI</name>
<dbReference type="Pfam" id="PF02181">
    <property type="entry name" value="FH2"/>
    <property type="match status" value="1"/>
</dbReference>
<evidence type="ECO:0000259" key="3">
    <source>
        <dbReference type="PROSITE" id="PS51444"/>
    </source>
</evidence>
<proteinExistence type="inferred from homology"/>
<dbReference type="AlphaFoldDB" id="A0A0N5A235"/>
<dbReference type="PANTHER" id="PTHR45857">
    <property type="entry name" value="FORMIN-LIKE PROTEIN"/>
    <property type="match status" value="1"/>
</dbReference>
<comment type="similarity">
    <text evidence="1">Belongs to the formin homology family.</text>
</comment>
<feature type="compositionally biased region" description="Polar residues" evidence="2">
    <location>
        <begin position="216"/>
        <end position="235"/>
    </location>
</feature>
<feature type="region of interest" description="Disordered" evidence="2">
    <location>
        <begin position="327"/>
        <end position="352"/>
    </location>
</feature>
<sequence length="922" mass="104612">MILANDPLSLQTRFSPTANNQIKLEPSSSTSSSASPTSDSEDITNVSSPMQQSTSTQEMESVSPKSESFHSGTTGESCSPRQIPNKTIENNINNSKFENINTISPPLNPAMDFSALLNSINRKEQSWEHKNTTKRENSNVEMGNVSTSVNIQDMIPKLPIIDNTQNGNFINTFTQGDPNAILQLSQLLTNNGNSNIFSNTTFSNFGRQLNNENIQNNKRLSQGSILTSNTQPTNGNEKKRSYPYTFQYCVLCQKNVHSSKLPCHIRQCHVAKPMFRCPSCDFTSTYSKNNVKSHMVSLHGLAGDPISYMDQYSSQVEEYMKKCFPNVRGRGRPVHGRNSPKSPHAKKQQIQPPISLIPEQGNISHLTAANISGQMNQFNMMYNPMFNKNINPSFAAALNTHNHFSNTQIPVSTGQMNTSSFPPPSGNWTSLPLMNGADKNYASVMMHSNPLNIFPYINNTIPKTESSIVNIQDSNKIEFHNINENLSKVGKQNENISPFLNINNMTELLSNFKRKTPEESVVECKKENNNNKKLKKILIDDELLKPKYFGMYAYNTFKLLDNSDIKDTVFETSINYYQKIKEKLFNSKKELFKCKYQAEGLLLSLEEQSKIDEIKKRLKAQPFEILFALHKYDISVLSAEDISLIASIAPTTTDIKKIKQLTQSHKSSLTESESFITQLASIENLPKKIYTMNFIFNKFSKLSYDALTHYKRISSLVGQLSHNNALKEIFNIILILFNMFYSYENECLNNNNIGKENFLNINGFTFETFENILLLGGDIPLFEKKNDDLQVNDTFKNIVKSIFNEIIDKEKIGEILGILNEILKIDFDCNEKIITSINEGLLLLENEKDFMSDKSKEIVAEFTEVCRQKMVDINNERIEAKKNIDTCLNFYCANINYETNNFPSNTFFVKLNDILKNLNSAF</sequence>
<protein>
    <submittedName>
        <fullName evidence="5">FH2 domain-containing protein</fullName>
    </submittedName>
</protein>
<dbReference type="Proteomes" id="UP000038045">
    <property type="component" value="Unplaced"/>
</dbReference>
<feature type="region of interest" description="Disordered" evidence="2">
    <location>
        <begin position="216"/>
        <end position="238"/>
    </location>
</feature>
<dbReference type="PANTHER" id="PTHR45857:SF8">
    <property type="entry name" value="FORMIN-HOMOLOGY AND ZINC FINGER DOMAINS PROTEIN 1"/>
    <property type="match status" value="1"/>
</dbReference>
<feature type="region of interest" description="Disordered" evidence="2">
    <location>
        <begin position="1"/>
        <end position="90"/>
    </location>
</feature>
<organism evidence="4 5">
    <name type="scientific">Parastrongyloides trichosuri</name>
    <name type="common">Possum-specific nematode worm</name>
    <dbReference type="NCBI Taxonomy" id="131310"/>
    <lineage>
        <taxon>Eukaryota</taxon>
        <taxon>Metazoa</taxon>
        <taxon>Ecdysozoa</taxon>
        <taxon>Nematoda</taxon>
        <taxon>Chromadorea</taxon>
        <taxon>Rhabditida</taxon>
        <taxon>Tylenchina</taxon>
        <taxon>Panagrolaimomorpha</taxon>
        <taxon>Strongyloidoidea</taxon>
        <taxon>Strongyloididae</taxon>
        <taxon>Parastrongyloides</taxon>
    </lineage>
</organism>
<dbReference type="GO" id="GO:0016477">
    <property type="term" value="P:cell migration"/>
    <property type="evidence" value="ECO:0007669"/>
    <property type="project" value="TreeGrafter"/>
</dbReference>
<feature type="domain" description="FH2" evidence="3">
    <location>
        <begin position="521"/>
        <end position="922"/>
    </location>
</feature>
<dbReference type="GO" id="GO:0005829">
    <property type="term" value="C:cytosol"/>
    <property type="evidence" value="ECO:0007669"/>
    <property type="project" value="TreeGrafter"/>
</dbReference>
<evidence type="ECO:0000313" key="4">
    <source>
        <dbReference type="Proteomes" id="UP000038045"/>
    </source>
</evidence>
<evidence type="ECO:0000313" key="5">
    <source>
        <dbReference type="WBParaSite" id="PTRK_0001568000.1"/>
    </source>
</evidence>
<dbReference type="GO" id="GO:0051015">
    <property type="term" value="F:actin filament binding"/>
    <property type="evidence" value="ECO:0007669"/>
    <property type="project" value="TreeGrafter"/>
</dbReference>
<dbReference type="InterPro" id="IPR015425">
    <property type="entry name" value="FH2_Formin"/>
</dbReference>
<feature type="compositionally biased region" description="Low complexity" evidence="2">
    <location>
        <begin position="25"/>
        <end position="38"/>
    </location>
</feature>
<dbReference type="Gene3D" id="1.20.58.2220">
    <property type="entry name" value="Formin, FH2 domain"/>
    <property type="match status" value="1"/>
</dbReference>
<dbReference type="WBParaSite" id="PTRK_0001568000.1">
    <property type="protein sequence ID" value="PTRK_0001568000.1"/>
    <property type="gene ID" value="PTRK_0001568000"/>
</dbReference>
<evidence type="ECO:0000256" key="2">
    <source>
        <dbReference type="SAM" id="MobiDB-lite"/>
    </source>
</evidence>
<dbReference type="InterPro" id="IPR042201">
    <property type="entry name" value="FH2_Formin_sf"/>
</dbReference>
<dbReference type="STRING" id="131310.A0A0N5A235"/>
<feature type="compositionally biased region" description="Polar residues" evidence="2">
    <location>
        <begin position="8"/>
        <end position="22"/>
    </location>
</feature>
<evidence type="ECO:0000256" key="1">
    <source>
        <dbReference type="ARBA" id="ARBA00023449"/>
    </source>
</evidence>
<dbReference type="InterPro" id="IPR043592">
    <property type="entry name" value="FMNL_animal"/>
</dbReference>
<reference evidence="5" key="1">
    <citation type="submission" date="2017-02" db="UniProtKB">
        <authorList>
            <consortium name="WormBaseParasite"/>
        </authorList>
    </citation>
    <scope>IDENTIFICATION</scope>
</reference>
<accession>A0A0N5A235</accession>
<keyword evidence="4" id="KW-1185">Reference proteome</keyword>
<dbReference type="GO" id="GO:0008360">
    <property type="term" value="P:regulation of cell shape"/>
    <property type="evidence" value="ECO:0007669"/>
    <property type="project" value="TreeGrafter"/>
</dbReference>
<dbReference type="SUPFAM" id="SSF101447">
    <property type="entry name" value="Formin homology 2 domain (FH2 domain)"/>
    <property type="match status" value="1"/>
</dbReference>
<dbReference type="GO" id="GO:0030866">
    <property type="term" value="P:cortical actin cytoskeleton organization"/>
    <property type="evidence" value="ECO:0007669"/>
    <property type="project" value="TreeGrafter"/>
</dbReference>